<dbReference type="InterPro" id="IPR017647">
    <property type="entry name" value="Dnd_assoc_3"/>
</dbReference>
<dbReference type="PATRIC" id="fig|47311.3.peg.1883"/>
<proteinExistence type="predicted"/>
<dbReference type="OrthoDB" id="78378at2157"/>
<comment type="caution">
    <text evidence="1">The sequence shown here is derived from an EMBL/GenBank/DDBJ whole genome shotgun (WGS) entry which is preliminary data.</text>
</comment>
<keyword evidence="2" id="KW-1185">Reference proteome</keyword>
<dbReference type="NCBIfam" id="TIGR03238">
    <property type="entry name" value="dnd_assoc_3"/>
    <property type="match status" value="1"/>
</dbReference>
<gene>
    <name evidence="1" type="ORF">MBCUT_17340</name>
</gene>
<evidence type="ECO:0000313" key="2">
    <source>
        <dbReference type="Proteomes" id="UP000077275"/>
    </source>
</evidence>
<protein>
    <submittedName>
        <fullName evidence="1">Type I restriction enzyme EcoKI subunit R</fullName>
    </submittedName>
</protein>
<dbReference type="RefSeq" id="WP_067260275.1">
    <property type="nucleotide sequence ID" value="NZ_LWMW01000131.1"/>
</dbReference>
<reference evidence="1 2" key="1">
    <citation type="submission" date="2016-04" db="EMBL/GenBank/DDBJ databases">
        <title>Genome sequence of Methanobrevibacter cuticularis DSM 11139.</title>
        <authorList>
            <person name="Poehlein A."/>
            <person name="Seedorf H."/>
            <person name="Daniel R."/>
        </authorList>
    </citation>
    <scope>NUCLEOTIDE SEQUENCE [LARGE SCALE GENOMIC DNA]</scope>
    <source>
        <strain evidence="1 2">DSM 11139</strain>
    </source>
</reference>
<name>A0A166D107_9EURY</name>
<dbReference type="Proteomes" id="UP000077275">
    <property type="component" value="Unassembled WGS sequence"/>
</dbReference>
<evidence type="ECO:0000313" key="1">
    <source>
        <dbReference type="EMBL" id="KZX15089.1"/>
    </source>
</evidence>
<dbReference type="EMBL" id="LWMW01000131">
    <property type="protein sequence ID" value="KZX15089.1"/>
    <property type="molecule type" value="Genomic_DNA"/>
</dbReference>
<accession>A0A166D107</accession>
<dbReference type="STRING" id="47311.MBCUT_17340"/>
<dbReference type="AlphaFoldDB" id="A0A166D107"/>
<sequence>MHNNYETFNFLKEDFPTIEKICTLVEQNIYINPVYAIIEGRKATEKILDEVIDEENLQKLKKINLNDKIEELFSFGIFSTDRFVFRALDENRRLGNIAAHDEVRDEIMTALKVHKNLYSITKWFHEKYFDKYEVEEYKNPSPQHIETKSKLVEEDVSIDTISIDDDRHNYPKSLPSDSVSCKNKDSYLLGAISKLKISAREAIEDPKDFSIFKKYLHVKREIEKEFISVLEESTKNDFSQLILLCGSVGDGKSHLLAAVNEDYNELFSKFEIHNDATESSNPNKTSIDTLSEVLINFKDKNIKTSNTKLIVAINLGVLSKFSESEYANEEFTTIKDELEKSNVFNSEKINEKFESEYIKIVDFNDYNLFELDPIKNGENPNSTYISKLFKKISNKDDENPFYTAYLKDKENKLNTPVLVNYEIFSDDEVQKKLIQFIIKIIVKHKKILSTREILNFIYEIIVPPKINSFYSENVLEFQEDLLPNLVFTPYERSDLLELISLEDPKKFRSEILDQVLIDWNNISRNNTNNNSNVLDIVCKYLDSSKIGVIINSLSDYNQSKEELLKTFLNFAIFYGKNFKNTFNDESFEKYLEYLYYFNTNDILKYKELYDNIKKTIYKWNGSYDEKYIIMSKLNNFIISKRIELKPKPTKTKNNNTIENLGSKFKKNISLVFSINGIELDLNLDYPLYDMIMKINNGYQPNVTEKKKLLIFDEFIEKLSNAHINDSLIITDSYDTQYKFEKDDFDLFNFKRMV</sequence>
<organism evidence="1 2">
    <name type="scientific">Methanobrevibacter cuticularis</name>
    <dbReference type="NCBI Taxonomy" id="47311"/>
    <lineage>
        <taxon>Archaea</taxon>
        <taxon>Methanobacteriati</taxon>
        <taxon>Methanobacteriota</taxon>
        <taxon>Methanomada group</taxon>
        <taxon>Methanobacteria</taxon>
        <taxon>Methanobacteriales</taxon>
        <taxon>Methanobacteriaceae</taxon>
        <taxon>Methanobrevibacter</taxon>
    </lineage>
</organism>